<gene>
    <name evidence="1" type="ORF">ACI76L_03310</name>
</gene>
<comment type="caution">
    <text evidence="1">The sequence shown here is derived from an EMBL/GenBank/DDBJ whole genome shotgun (WGS) entry which is preliminary data.</text>
</comment>
<dbReference type="EMBL" id="JBJGWJ010000001">
    <property type="protein sequence ID" value="MFK8292804.1"/>
    <property type="molecule type" value="Genomic_DNA"/>
</dbReference>
<protein>
    <submittedName>
        <fullName evidence="1">Uncharacterized protein</fullName>
    </submittedName>
</protein>
<accession>A0ABW8Q8X7</accession>
<sequence>MPCVAVNPIQWILLFLEALQIISKSNIMPNPVKKNTTISSIIQNIAIFLKNTSNDSNV</sequence>
<evidence type="ECO:0000313" key="1">
    <source>
        <dbReference type="EMBL" id="MFK8292804.1"/>
    </source>
</evidence>
<keyword evidence="2" id="KW-1185">Reference proteome</keyword>
<dbReference type="Proteomes" id="UP001622370">
    <property type="component" value="Unassembled WGS sequence"/>
</dbReference>
<organism evidence="1 2">
    <name type="scientific">Capnocytophaga stomatis</name>
    <dbReference type="NCBI Taxonomy" id="1848904"/>
    <lineage>
        <taxon>Bacteria</taxon>
        <taxon>Pseudomonadati</taxon>
        <taxon>Bacteroidota</taxon>
        <taxon>Flavobacteriia</taxon>
        <taxon>Flavobacteriales</taxon>
        <taxon>Flavobacteriaceae</taxon>
        <taxon>Capnocytophaga</taxon>
    </lineage>
</organism>
<evidence type="ECO:0000313" key="2">
    <source>
        <dbReference type="Proteomes" id="UP001622370"/>
    </source>
</evidence>
<reference evidence="1 2" key="1">
    <citation type="journal article" date="2016" name="Sci. Rep.">
        <title>Whole genome sequencing identifies a novel species of the genus Capnocytophaga isolated from dog and cat bite wounds in humans.</title>
        <authorList>
            <person name="Zangenah S."/>
            <person name="Abbasi N."/>
            <person name="Andersson A.F."/>
            <person name="Bergman P."/>
        </authorList>
    </citation>
    <scope>NUCLEOTIDE SEQUENCE [LARGE SCALE GENOMIC DNA]</scope>
    <source>
        <strain evidence="1 2">W5</strain>
    </source>
</reference>
<dbReference type="RefSeq" id="WP_013997162.1">
    <property type="nucleotide sequence ID" value="NZ_BOPJ01000006.1"/>
</dbReference>
<name>A0ABW8Q8X7_9FLAO</name>
<proteinExistence type="predicted"/>